<dbReference type="InterPro" id="IPR000528">
    <property type="entry name" value="Plant_nsLTP"/>
</dbReference>
<evidence type="ECO:0000256" key="10">
    <source>
        <dbReference type="SAM" id="Phobius"/>
    </source>
</evidence>
<dbReference type="InterPro" id="IPR016140">
    <property type="entry name" value="Bifunc_inhib/LTP/seed_store"/>
</dbReference>
<feature type="signal peptide" evidence="11">
    <location>
        <begin position="1"/>
        <end position="26"/>
    </location>
</feature>
<feature type="region of interest" description="Disordered" evidence="9">
    <location>
        <begin position="142"/>
        <end position="162"/>
    </location>
</feature>
<evidence type="ECO:0000256" key="4">
    <source>
        <dbReference type="ARBA" id="ARBA00022622"/>
    </source>
</evidence>
<sequence length="196" mass="20827">MKNHETRVHELISLSFFVLIVCGTLATVNGADDLATKCGQVVEKVIPCLSFATGKAATPTKECCDAATEIKESNPQCLCYIIQQTHKGSPQSKQMGIQEDKLLQLPSVCNVKNASISQCPKLLGLSPSSPDAAIFTNASKLTPTSSAQSSTSTPTTQSKDSSYGKMIKPSMIIDIIVLALAFLLIAIPTGFVSIYT</sequence>
<dbReference type="SMART" id="SM00499">
    <property type="entry name" value="AAI"/>
    <property type="match status" value="1"/>
</dbReference>
<evidence type="ECO:0000256" key="3">
    <source>
        <dbReference type="ARBA" id="ARBA00022475"/>
    </source>
</evidence>
<evidence type="ECO:0000256" key="6">
    <source>
        <dbReference type="ARBA" id="ARBA00023157"/>
    </source>
</evidence>
<dbReference type="Proteomes" id="UP000188354">
    <property type="component" value="Chromosome LG03"/>
</dbReference>
<protein>
    <recommendedName>
        <fullName evidence="12">Bifunctional inhibitor/plant lipid transfer protein/seed storage helical domain-containing protein</fullName>
    </recommendedName>
</protein>
<dbReference type="OrthoDB" id="1882492at2759"/>
<evidence type="ECO:0000256" key="2">
    <source>
        <dbReference type="ARBA" id="ARBA00009748"/>
    </source>
</evidence>
<dbReference type="KEGG" id="lang:109344126"/>
<comment type="similarity">
    <text evidence="2">Belongs to the plant LTP family.</text>
</comment>
<keyword evidence="8" id="KW-0449">Lipoprotein</keyword>
<gene>
    <name evidence="13" type="ORF">TanjilG_33010</name>
</gene>
<evidence type="ECO:0000313" key="13">
    <source>
        <dbReference type="EMBL" id="OIW14668.1"/>
    </source>
</evidence>
<keyword evidence="3" id="KW-1003">Cell membrane</keyword>
<keyword evidence="10" id="KW-1133">Transmembrane helix</keyword>
<keyword evidence="14" id="KW-1185">Reference proteome</keyword>
<dbReference type="STRING" id="3871.A0A4P1RNF5"/>
<evidence type="ECO:0000259" key="12">
    <source>
        <dbReference type="SMART" id="SM00499"/>
    </source>
</evidence>
<evidence type="ECO:0000256" key="7">
    <source>
        <dbReference type="ARBA" id="ARBA00023180"/>
    </source>
</evidence>
<reference evidence="13 14" key="1">
    <citation type="journal article" date="2017" name="Plant Biotechnol. J.">
        <title>A comprehensive draft genome sequence for lupin (Lupinus angustifolius), an emerging health food: insights into plant-microbe interactions and legume evolution.</title>
        <authorList>
            <person name="Hane J.K."/>
            <person name="Ming Y."/>
            <person name="Kamphuis L.G."/>
            <person name="Nelson M.N."/>
            <person name="Garg G."/>
            <person name="Atkins C.A."/>
            <person name="Bayer P.E."/>
            <person name="Bravo A."/>
            <person name="Bringans S."/>
            <person name="Cannon S."/>
            <person name="Edwards D."/>
            <person name="Foley R."/>
            <person name="Gao L.L."/>
            <person name="Harrison M.J."/>
            <person name="Huang W."/>
            <person name="Hurgobin B."/>
            <person name="Li S."/>
            <person name="Liu C.W."/>
            <person name="McGrath A."/>
            <person name="Morahan G."/>
            <person name="Murray J."/>
            <person name="Weller J."/>
            <person name="Jian J."/>
            <person name="Singh K.B."/>
        </authorList>
    </citation>
    <scope>NUCLEOTIDE SEQUENCE [LARGE SCALE GENOMIC DNA]</scope>
    <source>
        <strain evidence="14">cv. Tanjil</strain>
        <tissue evidence="13">Whole plant</tissue>
    </source>
</reference>
<evidence type="ECO:0000313" key="14">
    <source>
        <dbReference type="Proteomes" id="UP000188354"/>
    </source>
</evidence>
<keyword evidence="4" id="KW-0336">GPI-anchor</keyword>
<name>A0A4P1RNF5_LUPAN</name>
<dbReference type="PRINTS" id="PR00382">
    <property type="entry name" value="LIPIDTRNSFER"/>
</dbReference>
<evidence type="ECO:0000256" key="9">
    <source>
        <dbReference type="SAM" id="MobiDB-lite"/>
    </source>
</evidence>
<organism evidence="13 14">
    <name type="scientific">Lupinus angustifolius</name>
    <name type="common">Narrow-leaved blue lupine</name>
    <dbReference type="NCBI Taxonomy" id="3871"/>
    <lineage>
        <taxon>Eukaryota</taxon>
        <taxon>Viridiplantae</taxon>
        <taxon>Streptophyta</taxon>
        <taxon>Embryophyta</taxon>
        <taxon>Tracheophyta</taxon>
        <taxon>Spermatophyta</taxon>
        <taxon>Magnoliopsida</taxon>
        <taxon>eudicotyledons</taxon>
        <taxon>Gunneridae</taxon>
        <taxon>Pentapetalae</taxon>
        <taxon>rosids</taxon>
        <taxon>fabids</taxon>
        <taxon>Fabales</taxon>
        <taxon>Fabaceae</taxon>
        <taxon>Papilionoideae</taxon>
        <taxon>50 kb inversion clade</taxon>
        <taxon>genistoids sensu lato</taxon>
        <taxon>core genistoids</taxon>
        <taxon>Genisteae</taxon>
        <taxon>Lupinus</taxon>
    </lineage>
</organism>
<evidence type="ECO:0000256" key="8">
    <source>
        <dbReference type="ARBA" id="ARBA00023288"/>
    </source>
</evidence>
<evidence type="ECO:0000256" key="1">
    <source>
        <dbReference type="ARBA" id="ARBA00004609"/>
    </source>
</evidence>
<dbReference type="EMBL" id="CM007363">
    <property type="protein sequence ID" value="OIW14668.1"/>
    <property type="molecule type" value="Genomic_DNA"/>
</dbReference>
<dbReference type="Gene3D" id="1.10.110.10">
    <property type="entry name" value="Plant lipid-transfer and hydrophobic proteins"/>
    <property type="match status" value="1"/>
</dbReference>
<feature type="compositionally biased region" description="Low complexity" evidence="9">
    <location>
        <begin position="142"/>
        <end position="158"/>
    </location>
</feature>
<evidence type="ECO:0000256" key="11">
    <source>
        <dbReference type="SAM" id="SignalP"/>
    </source>
</evidence>
<proteinExistence type="inferred from homology"/>
<dbReference type="PANTHER" id="PTHR33044">
    <property type="entry name" value="BIFUNCTIONAL INHIBITOR/LIPID-TRANSFER PROTEIN/SEED STORAGE 2S ALBUMIN SUPERFAMILY PROTEIN-RELATED"/>
    <property type="match status" value="1"/>
</dbReference>
<dbReference type="InterPro" id="IPR043325">
    <property type="entry name" value="LTSS"/>
</dbReference>
<feature type="transmembrane region" description="Helical" evidence="10">
    <location>
        <begin position="171"/>
        <end position="195"/>
    </location>
</feature>
<dbReference type="CDD" id="cd00010">
    <property type="entry name" value="AAI_LTSS"/>
    <property type="match status" value="1"/>
</dbReference>
<dbReference type="GO" id="GO:0098552">
    <property type="term" value="C:side of membrane"/>
    <property type="evidence" value="ECO:0007669"/>
    <property type="project" value="UniProtKB-KW"/>
</dbReference>
<feature type="domain" description="Bifunctional inhibitor/plant lipid transfer protein/seed storage helical" evidence="12">
    <location>
        <begin position="38"/>
        <end position="119"/>
    </location>
</feature>
<keyword evidence="10" id="KW-0472">Membrane</keyword>
<dbReference type="SUPFAM" id="SSF47699">
    <property type="entry name" value="Bifunctional inhibitor/lipid-transfer protein/seed storage 2S albumin"/>
    <property type="match status" value="1"/>
</dbReference>
<dbReference type="Gramene" id="OIW14668">
    <property type="protein sequence ID" value="OIW14668"/>
    <property type="gene ID" value="TanjilG_33010"/>
</dbReference>
<keyword evidence="7" id="KW-0325">Glycoprotein</keyword>
<keyword evidence="10" id="KW-0812">Transmembrane</keyword>
<accession>A0A4P1RNF5</accession>
<comment type="subcellular location">
    <subcellularLocation>
        <location evidence="1">Cell membrane</location>
        <topology evidence="1">Lipid-anchor</topology>
        <topology evidence="1">GPI-anchor</topology>
    </subcellularLocation>
</comment>
<evidence type="ECO:0000256" key="5">
    <source>
        <dbReference type="ARBA" id="ARBA00022729"/>
    </source>
</evidence>
<keyword evidence="5 11" id="KW-0732">Signal</keyword>
<dbReference type="GO" id="GO:0006869">
    <property type="term" value="P:lipid transport"/>
    <property type="evidence" value="ECO:0007669"/>
    <property type="project" value="InterPro"/>
</dbReference>
<dbReference type="GO" id="GO:0005886">
    <property type="term" value="C:plasma membrane"/>
    <property type="evidence" value="ECO:0007669"/>
    <property type="project" value="UniProtKB-SubCell"/>
</dbReference>
<feature type="chain" id="PRO_5020029439" description="Bifunctional inhibitor/plant lipid transfer protein/seed storage helical domain-containing protein" evidence="11">
    <location>
        <begin position="27"/>
        <end position="196"/>
    </location>
</feature>
<dbReference type="InterPro" id="IPR036312">
    <property type="entry name" value="Bifun_inhib/LTP/seed_sf"/>
</dbReference>
<dbReference type="GO" id="GO:0008289">
    <property type="term" value="F:lipid binding"/>
    <property type="evidence" value="ECO:0007669"/>
    <property type="project" value="InterPro"/>
</dbReference>
<dbReference type="Pfam" id="PF14368">
    <property type="entry name" value="LTP_2"/>
    <property type="match status" value="1"/>
</dbReference>
<dbReference type="AlphaFoldDB" id="A0A4P1RNF5"/>
<keyword evidence="6" id="KW-1015">Disulfide bond</keyword>